<dbReference type="AlphaFoldDB" id="A0A0C3AHW6"/>
<evidence type="ECO:0000313" key="2">
    <source>
        <dbReference type="Proteomes" id="UP000054166"/>
    </source>
</evidence>
<reference evidence="1 2" key="1">
    <citation type="submission" date="2014-04" db="EMBL/GenBank/DDBJ databases">
        <authorList>
            <consortium name="DOE Joint Genome Institute"/>
            <person name="Kuo A."/>
            <person name="Tarkka M."/>
            <person name="Buscot F."/>
            <person name="Kohler A."/>
            <person name="Nagy L.G."/>
            <person name="Floudas D."/>
            <person name="Copeland A."/>
            <person name="Barry K.W."/>
            <person name="Cichocki N."/>
            <person name="Veneault-Fourrey C."/>
            <person name="LaButti K."/>
            <person name="Lindquist E.A."/>
            <person name="Lipzen A."/>
            <person name="Lundell T."/>
            <person name="Morin E."/>
            <person name="Murat C."/>
            <person name="Sun H."/>
            <person name="Tunlid A."/>
            <person name="Henrissat B."/>
            <person name="Grigoriev I.V."/>
            <person name="Hibbett D.S."/>
            <person name="Martin F."/>
            <person name="Nordberg H.P."/>
            <person name="Cantor M.N."/>
            <person name="Hua S.X."/>
        </authorList>
    </citation>
    <scope>NUCLEOTIDE SEQUENCE [LARGE SCALE GENOMIC DNA]</scope>
    <source>
        <strain evidence="1 2">F 1598</strain>
    </source>
</reference>
<organism evidence="1 2">
    <name type="scientific">Piloderma croceum (strain F 1598)</name>
    <dbReference type="NCBI Taxonomy" id="765440"/>
    <lineage>
        <taxon>Eukaryota</taxon>
        <taxon>Fungi</taxon>
        <taxon>Dikarya</taxon>
        <taxon>Basidiomycota</taxon>
        <taxon>Agaricomycotina</taxon>
        <taxon>Agaricomycetes</taxon>
        <taxon>Agaricomycetidae</taxon>
        <taxon>Atheliales</taxon>
        <taxon>Atheliaceae</taxon>
        <taxon>Piloderma</taxon>
    </lineage>
</organism>
<proteinExistence type="predicted"/>
<accession>A0A0C3AHW6</accession>
<keyword evidence="2" id="KW-1185">Reference proteome</keyword>
<protein>
    <submittedName>
        <fullName evidence="1">Uncharacterized protein</fullName>
    </submittedName>
</protein>
<reference evidence="2" key="2">
    <citation type="submission" date="2015-01" db="EMBL/GenBank/DDBJ databases">
        <title>Evolutionary Origins and Diversification of the Mycorrhizal Mutualists.</title>
        <authorList>
            <consortium name="DOE Joint Genome Institute"/>
            <consortium name="Mycorrhizal Genomics Consortium"/>
            <person name="Kohler A."/>
            <person name="Kuo A."/>
            <person name="Nagy L.G."/>
            <person name="Floudas D."/>
            <person name="Copeland A."/>
            <person name="Barry K.W."/>
            <person name="Cichocki N."/>
            <person name="Veneault-Fourrey C."/>
            <person name="LaButti K."/>
            <person name="Lindquist E.A."/>
            <person name="Lipzen A."/>
            <person name="Lundell T."/>
            <person name="Morin E."/>
            <person name="Murat C."/>
            <person name="Riley R."/>
            <person name="Ohm R."/>
            <person name="Sun H."/>
            <person name="Tunlid A."/>
            <person name="Henrissat B."/>
            <person name="Grigoriev I.V."/>
            <person name="Hibbett D.S."/>
            <person name="Martin F."/>
        </authorList>
    </citation>
    <scope>NUCLEOTIDE SEQUENCE [LARGE SCALE GENOMIC DNA]</scope>
    <source>
        <strain evidence="2">F 1598</strain>
    </source>
</reference>
<dbReference type="Proteomes" id="UP000054166">
    <property type="component" value="Unassembled WGS sequence"/>
</dbReference>
<name>A0A0C3AHW6_PILCF</name>
<dbReference type="EMBL" id="KN833083">
    <property type="protein sequence ID" value="KIM73413.1"/>
    <property type="molecule type" value="Genomic_DNA"/>
</dbReference>
<dbReference type="InParanoid" id="A0A0C3AHW6"/>
<gene>
    <name evidence="1" type="ORF">PILCRDRAFT_15263</name>
</gene>
<dbReference type="HOGENOM" id="CLU_2513467_0_0_1"/>
<sequence>MYLDKETTLAVDFPKPPIVQHRANCQYLYIEPLDWDWEFRFKVRHLQLVRATLKIEMEQIQLDDAFSVIAQQATIYINVFRYPCI</sequence>
<evidence type="ECO:0000313" key="1">
    <source>
        <dbReference type="EMBL" id="KIM73413.1"/>
    </source>
</evidence>